<comment type="caution">
    <text evidence="1">The sequence shown here is derived from an EMBL/GenBank/DDBJ whole genome shotgun (WGS) entry which is preliminary data.</text>
</comment>
<keyword evidence="2" id="KW-1185">Reference proteome</keyword>
<gene>
    <name evidence="1" type="ORF">KSF_004640</name>
</gene>
<organism evidence="1 2">
    <name type="scientific">Reticulibacter mediterranei</name>
    <dbReference type="NCBI Taxonomy" id="2778369"/>
    <lineage>
        <taxon>Bacteria</taxon>
        <taxon>Bacillati</taxon>
        <taxon>Chloroflexota</taxon>
        <taxon>Ktedonobacteria</taxon>
        <taxon>Ktedonobacterales</taxon>
        <taxon>Reticulibacteraceae</taxon>
        <taxon>Reticulibacter</taxon>
    </lineage>
</organism>
<proteinExistence type="predicted"/>
<dbReference type="Proteomes" id="UP000597444">
    <property type="component" value="Unassembled WGS sequence"/>
</dbReference>
<evidence type="ECO:0000313" key="1">
    <source>
        <dbReference type="EMBL" id="GHO90416.1"/>
    </source>
</evidence>
<evidence type="ECO:0000313" key="2">
    <source>
        <dbReference type="Proteomes" id="UP000597444"/>
    </source>
</evidence>
<protein>
    <submittedName>
        <fullName evidence="1">Uncharacterized protein</fullName>
    </submittedName>
</protein>
<name>A0A8J3I9J3_9CHLR</name>
<reference evidence="1" key="1">
    <citation type="submission" date="2020-10" db="EMBL/GenBank/DDBJ databases">
        <title>Taxonomic study of unclassified bacteria belonging to the class Ktedonobacteria.</title>
        <authorList>
            <person name="Yabe S."/>
            <person name="Wang C.M."/>
            <person name="Zheng Y."/>
            <person name="Sakai Y."/>
            <person name="Cavaletti L."/>
            <person name="Monciardini P."/>
            <person name="Donadio S."/>
        </authorList>
    </citation>
    <scope>NUCLEOTIDE SEQUENCE</scope>
    <source>
        <strain evidence="1">ID150040</strain>
    </source>
</reference>
<accession>A0A8J3I9J3</accession>
<sequence length="151" mass="17185">METLPIAQPSDDIRAKTEQIIAKLIEMKHTNQQTGQLLLDWLRTEFDVQEPGKQLENAITLGLQAFVNEGRKKRPRTAKKLTPAALKALQEDYSEQIGPLQQSKTEALMLERKGNDLVNKEIMNDLAKREIFAYCNPMELILLLAQSLKID</sequence>
<dbReference type="AlphaFoldDB" id="A0A8J3I9J3"/>
<dbReference type="EMBL" id="BNJK01000001">
    <property type="protein sequence ID" value="GHO90416.1"/>
    <property type="molecule type" value="Genomic_DNA"/>
</dbReference>